<keyword evidence="3" id="KW-1185">Reference proteome</keyword>
<evidence type="ECO:0000256" key="1">
    <source>
        <dbReference type="SAM" id="MobiDB-lite"/>
    </source>
</evidence>
<sequence length="463" mass="47626">MCPNGGEYRDGLCHRDGSVVPLDGMTWDDAGVETTEDSGIDSGPACEERTFHRDADGDGFGDRASSIRSCDAPEGYVEDDRDCDDDCEACGPEGTEVCDADLKDEDCDGASNEADAGCTCIPGSAPVQCGTTDVGECSYGTQRCVDGTYGECEGVVSPVDEICNGVDDDCDERVDESVTTTFYRDADGDTYGNAAMTMQACAAPSGYVARAMDCNDSCSACHPGRAETCDGENNDCDTATDEGVLQTFYRDLDGDTFGSATSPMTACAAPAGYVANDDDCNDSCGSCRPGGTEVCDGLDNDCAGGVDNGVRTTFYADCDGDTFAASGAVTTSACEPPSAAPAACGAGGSWTDRAPTTGQTDCADSNSSAFPGQTQYFGSPIAGAPASRDFDYDCDNVETRRYTLTNVTACGGGTESQCRSRSGWSGSTTPACGAEAQHLECLPPISGSSCAGLGPRAVAQRCR</sequence>
<evidence type="ECO:0000313" key="3">
    <source>
        <dbReference type="Proteomes" id="UP000034883"/>
    </source>
</evidence>
<dbReference type="AlphaFoldDB" id="A0A0F6W560"/>
<organism evidence="2 3">
    <name type="scientific">Sandaracinus amylolyticus</name>
    <dbReference type="NCBI Taxonomy" id="927083"/>
    <lineage>
        <taxon>Bacteria</taxon>
        <taxon>Pseudomonadati</taxon>
        <taxon>Myxococcota</taxon>
        <taxon>Polyangia</taxon>
        <taxon>Polyangiales</taxon>
        <taxon>Sandaracinaceae</taxon>
        <taxon>Sandaracinus</taxon>
    </lineage>
</organism>
<dbReference type="EMBL" id="CP011125">
    <property type="protein sequence ID" value="AKF07552.1"/>
    <property type="molecule type" value="Genomic_DNA"/>
</dbReference>
<accession>A0A0F6W560</accession>
<gene>
    <name evidence="2" type="ORF">DB32_004701</name>
</gene>
<dbReference type="Proteomes" id="UP000034883">
    <property type="component" value="Chromosome"/>
</dbReference>
<feature type="compositionally biased region" description="Basic and acidic residues" evidence="1">
    <location>
        <begin position="46"/>
        <end position="56"/>
    </location>
</feature>
<dbReference type="Pfam" id="PF11617">
    <property type="entry name" value="Cu-binding_MopE"/>
    <property type="match status" value="5"/>
</dbReference>
<dbReference type="KEGG" id="samy:DB32_004701"/>
<dbReference type="InterPro" id="IPR021655">
    <property type="entry name" value="Put_metal-bd"/>
</dbReference>
<reference evidence="2 3" key="1">
    <citation type="submission" date="2015-03" db="EMBL/GenBank/DDBJ databases">
        <title>Genome assembly of Sandaracinus amylolyticus DSM 53668.</title>
        <authorList>
            <person name="Sharma G."/>
            <person name="Subramanian S."/>
        </authorList>
    </citation>
    <scope>NUCLEOTIDE SEQUENCE [LARGE SCALE GENOMIC DNA]</scope>
    <source>
        <strain evidence="2 3">DSM 53668</strain>
    </source>
</reference>
<proteinExistence type="predicted"/>
<name>A0A0F6W560_9BACT</name>
<dbReference type="STRING" id="927083.DB32_004701"/>
<feature type="region of interest" description="Disordered" evidence="1">
    <location>
        <begin position="34"/>
        <end position="66"/>
    </location>
</feature>
<protein>
    <submittedName>
        <fullName evidence="2">BNR repeat domain protein</fullName>
    </submittedName>
</protein>
<evidence type="ECO:0000313" key="2">
    <source>
        <dbReference type="EMBL" id="AKF07552.1"/>
    </source>
</evidence>